<gene>
    <name evidence="2" type="ORF">A2846_04400</name>
</gene>
<sequence length="84" mass="9645">MAGVFKMHWRKFLFWNVLSAFSWSAFYTLIGYFFGYAWSSVSVWISRGGFILLLLAVIVVISQFTKKKVIKSAELAEKSAPKQD</sequence>
<accession>A0A1F5P1H6</accession>
<evidence type="ECO:0000313" key="2">
    <source>
        <dbReference type="EMBL" id="OGE83726.1"/>
    </source>
</evidence>
<organism evidence="2 3">
    <name type="scientific">Candidatus Doudnabacteria bacterium RIFCSPHIGHO2_01_FULL_49_9</name>
    <dbReference type="NCBI Taxonomy" id="1817827"/>
    <lineage>
        <taxon>Bacteria</taxon>
        <taxon>Candidatus Doudnaibacteriota</taxon>
    </lineage>
</organism>
<dbReference type="AlphaFoldDB" id="A0A1F5P1H6"/>
<name>A0A1F5P1H6_9BACT</name>
<feature type="transmembrane region" description="Helical" evidence="1">
    <location>
        <begin position="12"/>
        <end position="35"/>
    </location>
</feature>
<dbReference type="EMBL" id="MFEN01000038">
    <property type="protein sequence ID" value="OGE83726.1"/>
    <property type="molecule type" value="Genomic_DNA"/>
</dbReference>
<evidence type="ECO:0008006" key="4">
    <source>
        <dbReference type="Google" id="ProtNLM"/>
    </source>
</evidence>
<dbReference type="Proteomes" id="UP000176339">
    <property type="component" value="Unassembled WGS sequence"/>
</dbReference>
<evidence type="ECO:0000256" key="1">
    <source>
        <dbReference type="SAM" id="Phobius"/>
    </source>
</evidence>
<keyword evidence="1" id="KW-0812">Transmembrane</keyword>
<comment type="caution">
    <text evidence="2">The sequence shown here is derived from an EMBL/GenBank/DDBJ whole genome shotgun (WGS) entry which is preliminary data.</text>
</comment>
<feature type="transmembrane region" description="Helical" evidence="1">
    <location>
        <begin position="41"/>
        <end position="61"/>
    </location>
</feature>
<keyword evidence="1" id="KW-1133">Transmembrane helix</keyword>
<proteinExistence type="predicted"/>
<protein>
    <recommendedName>
        <fullName evidence="4">Membrane-associated protein</fullName>
    </recommendedName>
</protein>
<reference evidence="2 3" key="1">
    <citation type="journal article" date="2016" name="Nat. Commun.">
        <title>Thousands of microbial genomes shed light on interconnected biogeochemical processes in an aquifer system.</title>
        <authorList>
            <person name="Anantharaman K."/>
            <person name="Brown C.T."/>
            <person name="Hug L.A."/>
            <person name="Sharon I."/>
            <person name="Castelle C.J."/>
            <person name="Probst A.J."/>
            <person name="Thomas B.C."/>
            <person name="Singh A."/>
            <person name="Wilkins M.J."/>
            <person name="Karaoz U."/>
            <person name="Brodie E.L."/>
            <person name="Williams K.H."/>
            <person name="Hubbard S.S."/>
            <person name="Banfield J.F."/>
        </authorList>
    </citation>
    <scope>NUCLEOTIDE SEQUENCE [LARGE SCALE GENOMIC DNA]</scope>
</reference>
<evidence type="ECO:0000313" key="3">
    <source>
        <dbReference type="Proteomes" id="UP000176339"/>
    </source>
</evidence>
<keyword evidence="1" id="KW-0472">Membrane</keyword>